<keyword evidence="3" id="KW-0479">Metal-binding</keyword>
<evidence type="ECO:0000256" key="3">
    <source>
        <dbReference type="ARBA" id="ARBA00022723"/>
    </source>
</evidence>
<evidence type="ECO:0000256" key="1">
    <source>
        <dbReference type="ARBA" id="ARBA00022676"/>
    </source>
</evidence>
<dbReference type="Pfam" id="PF01501">
    <property type="entry name" value="Glyco_transf_8"/>
    <property type="match status" value="1"/>
</dbReference>
<dbReference type="GO" id="GO:0046872">
    <property type="term" value="F:metal ion binding"/>
    <property type="evidence" value="ECO:0007669"/>
    <property type="project" value="UniProtKB-KW"/>
</dbReference>
<keyword evidence="2" id="KW-0808">Transferase</keyword>
<evidence type="ECO:0000256" key="2">
    <source>
        <dbReference type="ARBA" id="ARBA00022679"/>
    </source>
</evidence>
<gene>
    <name evidence="4" type="primary">gspA</name>
    <name evidence="4" type="ORF">CTLFYP3_01733</name>
</gene>
<sequence length="273" mass="31971">MPNNKINLLVTFDKNYIKPFKTMLKSIIINNPKESLSIWLLHSAIPKCELQELEEYCRLQSVSFTSLEVDRTIFQNSPISKRYPQEMYYRLLAPHLLPTSVEKILYLDPDILVINPLRPLWDIDLNHCAFAAASHTGITDIINGINRVRLGTEHDYFNSGVMLIDLIKARAIVKPDEIFKYVSDNESKLLLPDQDVFNFLYGRYTLPLDDAIWNYDARYYSTYLIKSDGDYTLDWIIQNTRILHFCGKNKPWLPSNSRRFATLYKHYMHIANK</sequence>
<reference evidence="4" key="1">
    <citation type="submission" date="2019-11" db="EMBL/GenBank/DDBJ databases">
        <authorList>
            <person name="Feng L."/>
        </authorList>
    </citation>
    <scope>NUCLEOTIDE SEQUENCE</scope>
    <source>
        <strain evidence="4">CTertiumLFYP3</strain>
    </source>
</reference>
<name>A0A6N3CSF8_9CLOT</name>
<dbReference type="InterPro" id="IPR029044">
    <property type="entry name" value="Nucleotide-diphossugar_trans"/>
</dbReference>
<dbReference type="EMBL" id="CACRTO010000018">
    <property type="protein sequence ID" value="VYU19966.1"/>
    <property type="molecule type" value="Genomic_DNA"/>
</dbReference>
<dbReference type="AlphaFoldDB" id="A0A6N3CSF8"/>
<proteinExistence type="predicted"/>
<accession>A0A6N3CSF8</accession>
<dbReference type="GO" id="GO:0016757">
    <property type="term" value="F:glycosyltransferase activity"/>
    <property type="evidence" value="ECO:0007669"/>
    <property type="project" value="UniProtKB-KW"/>
</dbReference>
<protein>
    <submittedName>
        <fullName evidence="4">General stress protein A</fullName>
    </submittedName>
</protein>
<dbReference type="InterPro" id="IPR050748">
    <property type="entry name" value="Glycosyltrans_8_dom-fam"/>
</dbReference>
<dbReference type="InterPro" id="IPR002495">
    <property type="entry name" value="Glyco_trans_8"/>
</dbReference>
<dbReference type="RefSeq" id="WP_156626211.1">
    <property type="nucleotide sequence ID" value="NZ_CACRTO010000018.1"/>
</dbReference>
<dbReference type="PANTHER" id="PTHR13778:SF47">
    <property type="entry name" value="LIPOPOLYSACCHARIDE 1,3-GALACTOSYLTRANSFERASE"/>
    <property type="match status" value="1"/>
</dbReference>
<dbReference type="CDD" id="cd04194">
    <property type="entry name" value="GT8_A4GalT_like"/>
    <property type="match status" value="1"/>
</dbReference>
<dbReference type="Gene3D" id="3.90.550.10">
    <property type="entry name" value="Spore Coat Polysaccharide Biosynthesis Protein SpsA, Chain A"/>
    <property type="match status" value="1"/>
</dbReference>
<evidence type="ECO:0000313" key="4">
    <source>
        <dbReference type="EMBL" id="VYU19966.1"/>
    </source>
</evidence>
<dbReference type="PANTHER" id="PTHR13778">
    <property type="entry name" value="GLYCOSYLTRANSFERASE 8 DOMAIN-CONTAINING PROTEIN"/>
    <property type="match status" value="1"/>
</dbReference>
<keyword evidence="1" id="KW-0328">Glycosyltransferase</keyword>
<dbReference type="SUPFAM" id="SSF53448">
    <property type="entry name" value="Nucleotide-diphospho-sugar transferases"/>
    <property type="match status" value="1"/>
</dbReference>
<organism evidence="4">
    <name type="scientific">Clostridium tertium</name>
    <dbReference type="NCBI Taxonomy" id="1559"/>
    <lineage>
        <taxon>Bacteria</taxon>
        <taxon>Bacillati</taxon>
        <taxon>Bacillota</taxon>
        <taxon>Clostridia</taxon>
        <taxon>Eubacteriales</taxon>
        <taxon>Clostridiaceae</taxon>
        <taxon>Clostridium</taxon>
    </lineage>
</organism>